<dbReference type="Pfam" id="PF11199">
    <property type="entry name" value="DUF2891"/>
    <property type="match status" value="1"/>
</dbReference>
<protein>
    <submittedName>
        <fullName evidence="1">DUF2891 domain-containing protein</fullName>
    </submittedName>
</protein>
<gene>
    <name evidence="1" type="ORF">ACFSJE_11145</name>
</gene>
<sequence length="374" mass="42729">MKFLARIPLVAALLLFASCGEVSEKSKPTEEVSDIPASTTEKITLTLEQANSLATLPLECVQKEYPNKLGHTLGSKEDLGEPQALHPAFYGCFDWHSSVHGNWSMVRLLKEFPNVEEAERMRRILSENITQESIAGEIKYFEGEHNKNYERTYGWGWLLKLAEELHTWDDPLAQELETNLKPLTELIAQKFIDYLPKLQYPVRVGTHTNTAFALAFAWDYAQTLNNTALQDAIKQRALDFYQNDMDCPLTWEPSGADFLSPCFEELDLMRRILGKEEFLKWTEQFLPSLKETDFDIEVALVGDREDGQMVHLDGLNFSRAWVLFGLANQYPEEYGHLMPLAHEHLAYSFPNLIGDNYEGGHWLGTFAIYALGEQ</sequence>
<proteinExistence type="predicted"/>
<comment type="caution">
    <text evidence="1">The sequence shown here is derived from an EMBL/GenBank/DDBJ whole genome shotgun (WGS) entry which is preliminary data.</text>
</comment>
<evidence type="ECO:0000313" key="2">
    <source>
        <dbReference type="Proteomes" id="UP001597342"/>
    </source>
</evidence>
<dbReference type="PROSITE" id="PS51257">
    <property type="entry name" value="PROKAR_LIPOPROTEIN"/>
    <property type="match status" value="1"/>
</dbReference>
<evidence type="ECO:0000313" key="1">
    <source>
        <dbReference type="EMBL" id="MFD2100334.1"/>
    </source>
</evidence>
<organism evidence="1 2">
    <name type="scientific">Flagellimonas iocasae</name>
    <dbReference type="NCBI Taxonomy" id="2055905"/>
    <lineage>
        <taxon>Bacteria</taxon>
        <taxon>Pseudomonadati</taxon>
        <taxon>Bacteroidota</taxon>
        <taxon>Flavobacteriia</taxon>
        <taxon>Flavobacteriales</taxon>
        <taxon>Flavobacteriaceae</taxon>
        <taxon>Flagellimonas</taxon>
    </lineage>
</organism>
<name>A0ABW4XZ79_9FLAO</name>
<dbReference type="Proteomes" id="UP001597342">
    <property type="component" value="Unassembled WGS sequence"/>
</dbReference>
<dbReference type="EMBL" id="JBHUHU010000003">
    <property type="protein sequence ID" value="MFD2100334.1"/>
    <property type="molecule type" value="Genomic_DNA"/>
</dbReference>
<keyword evidence="2" id="KW-1185">Reference proteome</keyword>
<accession>A0ABW4XZ79</accession>
<reference evidence="2" key="1">
    <citation type="journal article" date="2019" name="Int. J. Syst. Evol. Microbiol.">
        <title>The Global Catalogue of Microorganisms (GCM) 10K type strain sequencing project: providing services to taxonomists for standard genome sequencing and annotation.</title>
        <authorList>
            <consortium name="The Broad Institute Genomics Platform"/>
            <consortium name="The Broad Institute Genome Sequencing Center for Infectious Disease"/>
            <person name="Wu L."/>
            <person name="Ma J."/>
        </authorList>
    </citation>
    <scope>NUCLEOTIDE SEQUENCE [LARGE SCALE GENOMIC DNA]</scope>
    <source>
        <strain evidence="2">JCM 3389</strain>
    </source>
</reference>
<dbReference type="RefSeq" id="WP_379831052.1">
    <property type="nucleotide sequence ID" value="NZ_JBHUHU010000003.1"/>
</dbReference>
<dbReference type="InterPro" id="IPR021365">
    <property type="entry name" value="DUF2891"/>
</dbReference>